<dbReference type="AlphaFoldDB" id="A0A165QQ54"/>
<dbReference type="OrthoDB" id="679501at2"/>
<dbReference type="EMBL" id="LQNU01000079">
    <property type="protein sequence ID" value="KZE76002.1"/>
    <property type="molecule type" value="Genomic_DNA"/>
</dbReference>
<evidence type="ECO:0000313" key="1">
    <source>
        <dbReference type="EMBL" id="KZE76002.1"/>
    </source>
</evidence>
<dbReference type="Pfam" id="PF25593">
    <property type="entry name" value="GldD_lipo"/>
    <property type="match status" value="1"/>
</dbReference>
<dbReference type="RefSeq" id="WP_038986045.1">
    <property type="nucleotide sequence ID" value="NZ_JACAJV010000029.1"/>
</dbReference>
<proteinExistence type="predicted"/>
<evidence type="ECO:0000313" key="2">
    <source>
        <dbReference type="Proteomes" id="UP000076630"/>
    </source>
</evidence>
<sequence length="194" mass="22338">MRIPIISTIFLLTLFTACKEESTPKPNAFLALDYPTPEYTEYSNPNGFEFSQNKWSSIKENKSNSLEIHYPQMKATIFINYKPVEGNLNLLLKDAQKLTYEHFVKADEIIEQPFVNPKDRVYGMFYNVQGNAATNVQFYATDSVKNFLVASLYFYAKPNFDSILPAAEYVKKDMRTLLETLKWKDKQAAAVAKE</sequence>
<gene>
    <name evidence="1" type="ORF">AV926_16495</name>
</gene>
<reference evidence="1 2" key="1">
    <citation type="submission" date="2016-01" db="EMBL/GenBank/DDBJ databases">
        <title>Whole genome sequencing of Myroides marinus L41.</title>
        <authorList>
            <person name="Hong K.W."/>
        </authorList>
    </citation>
    <scope>NUCLEOTIDE SEQUENCE [LARGE SCALE GENOMIC DNA]</scope>
    <source>
        <strain evidence="1 2">L41</strain>
    </source>
</reference>
<keyword evidence="1" id="KW-0449">Lipoprotein</keyword>
<keyword evidence="2" id="KW-1185">Reference proteome</keyword>
<comment type="caution">
    <text evidence="1">The sequence shown here is derived from an EMBL/GenBank/DDBJ whole genome shotgun (WGS) entry which is preliminary data.</text>
</comment>
<dbReference type="PROSITE" id="PS51257">
    <property type="entry name" value="PROKAR_LIPOPROTEIN"/>
    <property type="match status" value="1"/>
</dbReference>
<dbReference type="NCBIfam" id="TIGR03512">
    <property type="entry name" value="GldD_lipo"/>
    <property type="match status" value="1"/>
</dbReference>
<name>A0A165QQ54_9FLAO</name>
<dbReference type="Proteomes" id="UP000076630">
    <property type="component" value="Unassembled WGS sequence"/>
</dbReference>
<organism evidence="1 2">
    <name type="scientific">Myroides marinus</name>
    <dbReference type="NCBI Taxonomy" id="703342"/>
    <lineage>
        <taxon>Bacteria</taxon>
        <taxon>Pseudomonadati</taxon>
        <taxon>Bacteroidota</taxon>
        <taxon>Flavobacteriia</taxon>
        <taxon>Flavobacteriales</taxon>
        <taxon>Flavobacteriaceae</taxon>
        <taxon>Myroides</taxon>
    </lineage>
</organism>
<dbReference type="InterPro" id="IPR019850">
    <property type="entry name" value="GldD-like"/>
</dbReference>
<accession>A0A165QQ54</accession>
<protein>
    <submittedName>
        <fullName evidence="1">Gliding motility lipoprotein GldD</fullName>
    </submittedName>
</protein>